<feature type="compositionally biased region" description="Polar residues" evidence="8">
    <location>
        <begin position="303"/>
        <end position="317"/>
    </location>
</feature>
<feature type="coiled-coil region" evidence="7">
    <location>
        <begin position="382"/>
        <end position="409"/>
    </location>
</feature>
<gene>
    <name evidence="9" type="primary">Contig649.g716</name>
    <name evidence="9" type="ORF">STYLEM_8269</name>
</gene>
<dbReference type="FunFam" id="3.30.420.40:FF:000122">
    <property type="entry name" value="ARP5 actin-related protein 5 homolog"/>
    <property type="match status" value="1"/>
</dbReference>
<dbReference type="InParanoid" id="A0A078AEE1"/>
<dbReference type="Pfam" id="PF00022">
    <property type="entry name" value="Actin"/>
    <property type="match status" value="2"/>
</dbReference>
<evidence type="ECO:0000256" key="2">
    <source>
        <dbReference type="ARBA" id="ARBA00023015"/>
    </source>
</evidence>
<dbReference type="GO" id="GO:0005634">
    <property type="term" value="C:nucleus"/>
    <property type="evidence" value="ECO:0007669"/>
    <property type="project" value="UniProtKB-SubCell"/>
</dbReference>
<feature type="compositionally biased region" description="Basic and acidic residues" evidence="8">
    <location>
        <begin position="572"/>
        <end position="584"/>
    </location>
</feature>
<dbReference type="PANTHER" id="PTHR11937">
    <property type="entry name" value="ACTIN"/>
    <property type="match status" value="1"/>
</dbReference>
<dbReference type="InterPro" id="IPR004000">
    <property type="entry name" value="Actin"/>
</dbReference>
<comment type="catalytic activity">
    <reaction evidence="5">
        <text>ATP + H2O = ADP + phosphate + H(+)</text>
        <dbReference type="Rhea" id="RHEA:13065"/>
        <dbReference type="ChEBI" id="CHEBI:15377"/>
        <dbReference type="ChEBI" id="CHEBI:15378"/>
        <dbReference type="ChEBI" id="CHEBI:30616"/>
        <dbReference type="ChEBI" id="CHEBI:43474"/>
        <dbReference type="ChEBI" id="CHEBI:456216"/>
    </reaction>
</comment>
<evidence type="ECO:0000313" key="10">
    <source>
        <dbReference type="Proteomes" id="UP000039865"/>
    </source>
</evidence>
<dbReference type="AlphaFoldDB" id="A0A078AEE1"/>
<evidence type="ECO:0000256" key="1">
    <source>
        <dbReference type="ARBA" id="ARBA00004123"/>
    </source>
</evidence>
<dbReference type="Proteomes" id="UP000039865">
    <property type="component" value="Unassembled WGS sequence"/>
</dbReference>
<feature type="compositionally biased region" description="Basic and acidic residues" evidence="8">
    <location>
        <begin position="289"/>
        <end position="298"/>
    </location>
</feature>
<dbReference type="Gene3D" id="3.90.640.10">
    <property type="entry name" value="Actin, Chain A, domain 4"/>
    <property type="match status" value="1"/>
</dbReference>
<comment type="subcellular location">
    <subcellularLocation>
        <location evidence="1">Nucleus</location>
    </subcellularLocation>
</comment>
<evidence type="ECO:0000256" key="3">
    <source>
        <dbReference type="ARBA" id="ARBA00023163"/>
    </source>
</evidence>
<dbReference type="EMBL" id="CCKQ01007854">
    <property type="protein sequence ID" value="CDW79283.1"/>
    <property type="molecule type" value="Genomic_DNA"/>
</dbReference>
<evidence type="ECO:0000256" key="7">
    <source>
        <dbReference type="SAM" id="Coils"/>
    </source>
</evidence>
<sequence>MKKLLFDIQQQQLGKSTSVQESRDRYQNNLRQYKSRALNERPTIIIDNGSYECRAGWSFEKDPYLRFRNYVAKPKTSVNKQIDSMHLVGDEINEFDAGKIHKRSMFDKNVVYHVQSLEHMLDYTFGHLGLSQESSIEYPLLLTEPMCNPNYCRSNISELLFECYRISAVSYAVDSLLSFYYNKAQNLGGAFSADSQNGLVISSSYNTTHVIPIIEGGVQLQQTKRLPLGGAHHQELLSKSLNLKYVQHKNNLTSESIQYIQENHTYCPTNYRDQILFLEQVYQEERNYQKEEEKKRQEALYGNVNNPQEPKSLNPQGKDTLGRKLVIYKSRTHKLNDQLGEDEALDKEDHVIQLPWVMESAPTDEEMKRRHEMRKEQGQKLKEIMQRKRDEKKRKMEEELADLQSLESLREQNDLQGFKEEIQQRGISSVDEYKKKVKYLQVKLNIKQSEGKTDEEKYNLIDIQDEFLNPDQLRQKRIQKMQKTATLMREEKKAQMKVEREKIDILKQSDPDAYLKSLYEKRKEILDRMSDRARRKEEFSKRGSKAAQKRMQMIAELGIDDNENNQKKRGRPPLDEKLPPQKDVDESDNFGAADEDWDIYRGIQKDGYSEDEEDDQQVLNELEEQIADLDPKFSNLLYNTSAQPTAEDYQIRLWSDRYRGTEILFQPSIVGLENAGLGEILENIMNGLNNEQKAKILSHVLLTGGNTQVPNFERRIEAELRMINKAGLKINVVKSYDAQLDAWRGGAWLAQNYFFGQSLQEFSISKAQYEECGHHYLKEHFCSNILYGNIPSKYSMGRKNSGILVGENPSKRLKQ</sequence>
<evidence type="ECO:0000256" key="8">
    <source>
        <dbReference type="SAM" id="MobiDB-lite"/>
    </source>
</evidence>
<protein>
    <submittedName>
        <fullName evidence="9">Actin-related protein 5</fullName>
    </submittedName>
</protein>
<accession>A0A078AEE1</accession>
<organism evidence="9 10">
    <name type="scientific">Stylonychia lemnae</name>
    <name type="common">Ciliate</name>
    <dbReference type="NCBI Taxonomy" id="5949"/>
    <lineage>
        <taxon>Eukaryota</taxon>
        <taxon>Sar</taxon>
        <taxon>Alveolata</taxon>
        <taxon>Ciliophora</taxon>
        <taxon>Intramacronucleata</taxon>
        <taxon>Spirotrichea</taxon>
        <taxon>Stichotrichia</taxon>
        <taxon>Sporadotrichida</taxon>
        <taxon>Oxytrichidae</taxon>
        <taxon>Stylonychinae</taxon>
        <taxon>Stylonychia</taxon>
    </lineage>
</organism>
<evidence type="ECO:0000256" key="5">
    <source>
        <dbReference type="ARBA" id="ARBA00049360"/>
    </source>
</evidence>
<keyword evidence="2" id="KW-0805">Transcription regulation</keyword>
<dbReference type="SUPFAM" id="SSF53067">
    <property type="entry name" value="Actin-like ATPase domain"/>
    <property type="match status" value="2"/>
</dbReference>
<name>A0A078AEE1_STYLE</name>
<dbReference type="Gene3D" id="3.30.420.40">
    <property type="match status" value="4"/>
</dbReference>
<keyword evidence="10" id="KW-1185">Reference proteome</keyword>
<dbReference type="OrthoDB" id="7340501at2759"/>
<feature type="region of interest" description="Disordered" evidence="8">
    <location>
        <begin position="289"/>
        <end position="319"/>
    </location>
</feature>
<evidence type="ECO:0000313" key="9">
    <source>
        <dbReference type="EMBL" id="CDW79283.1"/>
    </source>
</evidence>
<keyword evidence="4" id="KW-0539">Nucleus</keyword>
<evidence type="ECO:0000256" key="4">
    <source>
        <dbReference type="ARBA" id="ARBA00023242"/>
    </source>
</evidence>
<dbReference type="InterPro" id="IPR043129">
    <property type="entry name" value="ATPase_NBD"/>
</dbReference>
<keyword evidence="3" id="KW-0804">Transcription</keyword>
<evidence type="ECO:0000256" key="6">
    <source>
        <dbReference type="RuleBase" id="RU000487"/>
    </source>
</evidence>
<dbReference type="OMA" id="YPFTEHV"/>
<keyword evidence="7" id="KW-0175">Coiled coil</keyword>
<comment type="similarity">
    <text evidence="6">Belongs to the actin family.</text>
</comment>
<dbReference type="SMART" id="SM00268">
    <property type="entry name" value="ACTIN"/>
    <property type="match status" value="1"/>
</dbReference>
<dbReference type="CDD" id="cd10211">
    <property type="entry name" value="ASKHA_NBD_Arp5"/>
    <property type="match status" value="1"/>
</dbReference>
<proteinExistence type="inferred from homology"/>
<feature type="region of interest" description="Disordered" evidence="8">
    <location>
        <begin position="556"/>
        <end position="591"/>
    </location>
</feature>
<reference evidence="9 10" key="1">
    <citation type="submission" date="2014-06" db="EMBL/GenBank/DDBJ databases">
        <authorList>
            <person name="Swart Estienne"/>
        </authorList>
    </citation>
    <scope>NUCLEOTIDE SEQUENCE [LARGE SCALE GENOMIC DNA]</scope>
    <source>
        <strain evidence="9 10">130c</strain>
    </source>
</reference>